<evidence type="ECO:0000256" key="2">
    <source>
        <dbReference type="SAM" id="Phobius"/>
    </source>
</evidence>
<protein>
    <submittedName>
        <fullName evidence="3">Uncharacterized protein</fullName>
    </submittedName>
</protein>
<keyword evidence="2" id="KW-1133">Transmembrane helix</keyword>
<organism evidence="3 4">
    <name type="scientific">Lactarius akahatsu</name>
    <dbReference type="NCBI Taxonomy" id="416441"/>
    <lineage>
        <taxon>Eukaryota</taxon>
        <taxon>Fungi</taxon>
        <taxon>Dikarya</taxon>
        <taxon>Basidiomycota</taxon>
        <taxon>Agaricomycotina</taxon>
        <taxon>Agaricomycetes</taxon>
        <taxon>Russulales</taxon>
        <taxon>Russulaceae</taxon>
        <taxon>Lactarius</taxon>
    </lineage>
</organism>
<sequence>MFYDLLTLIISMAYLFKYHSNSPFASRLVKMMIYDGLGYFVVLTVINTINAILTRTTNSVLQVSGGPIGGLFTFIMSQRILINLQNVSEERLHTETPPYVHRSTHSLSAKDRSSTGDHQVHHQEGTELVQVRVDRSVVVGVGPWNAEPNDERYEHCRKPEVKWDQGLV</sequence>
<feature type="transmembrane region" description="Helical" evidence="2">
    <location>
        <begin position="59"/>
        <end position="82"/>
    </location>
</feature>
<comment type="caution">
    <text evidence="3">The sequence shown here is derived from an EMBL/GenBank/DDBJ whole genome shotgun (WGS) entry which is preliminary data.</text>
</comment>
<dbReference type="EMBL" id="JAKELL010000008">
    <property type="protein sequence ID" value="KAH8996819.1"/>
    <property type="molecule type" value="Genomic_DNA"/>
</dbReference>
<keyword evidence="2" id="KW-0472">Membrane</keyword>
<dbReference type="AlphaFoldDB" id="A0AAD4QAQ6"/>
<dbReference type="Proteomes" id="UP001201163">
    <property type="component" value="Unassembled WGS sequence"/>
</dbReference>
<name>A0AAD4QAQ6_9AGAM</name>
<reference evidence="3" key="1">
    <citation type="submission" date="2022-01" db="EMBL/GenBank/DDBJ databases">
        <title>Comparative genomics reveals a dynamic genome evolution in the ectomycorrhizal milk-cap (Lactarius) mushrooms.</title>
        <authorList>
            <consortium name="DOE Joint Genome Institute"/>
            <person name="Lebreton A."/>
            <person name="Tang N."/>
            <person name="Kuo A."/>
            <person name="LaButti K."/>
            <person name="Drula E."/>
            <person name="Barry K."/>
            <person name="Clum A."/>
            <person name="Lipzen A."/>
            <person name="Mousain D."/>
            <person name="Ng V."/>
            <person name="Wang R."/>
            <person name="Wang X."/>
            <person name="Dai Y."/>
            <person name="Henrissat B."/>
            <person name="Grigoriev I.V."/>
            <person name="Guerin-Laguette A."/>
            <person name="Yu F."/>
            <person name="Martin F.M."/>
        </authorList>
    </citation>
    <scope>NUCLEOTIDE SEQUENCE</scope>
    <source>
        <strain evidence="3">QP</strain>
    </source>
</reference>
<keyword evidence="2" id="KW-0812">Transmembrane</keyword>
<feature type="transmembrane region" description="Helical" evidence="2">
    <location>
        <begin position="36"/>
        <end position="53"/>
    </location>
</feature>
<proteinExistence type="predicted"/>
<feature type="compositionally biased region" description="Basic and acidic residues" evidence="1">
    <location>
        <begin position="108"/>
        <end position="125"/>
    </location>
</feature>
<feature type="region of interest" description="Disordered" evidence="1">
    <location>
        <begin position="98"/>
        <end position="125"/>
    </location>
</feature>
<accession>A0AAD4QAQ6</accession>
<evidence type="ECO:0000313" key="4">
    <source>
        <dbReference type="Proteomes" id="UP001201163"/>
    </source>
</evidence>
<keyword evidence="4" id="KW-1185">Reference proteome</keyword>
<evidence type="ECO:0000256" key="1">
    <source>
        <dbReference type="SAM" id="MobiDB-lite"/>
    </source>
</evidence>
<gene>
    <name evidence="3" type="ORF">EDB92DRAFT_1842126</name>
</gene>
<evidence type="ECO:0000313" key="3">
    <source>
        <dbReference type="EMBL" id="KAH8996819.1"/>
    </source>
</evidence>